<proteinExistence type="predicted"/>
<protein>
    <submittedName>
        <fullName evidence="1">Uncharacterized protein</fullName>
    </submittedName>
</protein>
<accession>A0A7W5ZQW1</accession>
<evidence type="ECO:0000313" key="1">
    <source>
        <dbReference type="EMBL" id="MBB3841987.1"/>
    </source>
</evidence>
<sequence length="132" mass="15796">MSQEELEKLIYVKHPNKQIRQNQIEALEKSPVDQFDFLVLLFNFGNASYRYMSLAKGEETMEDFEDWLEGLPDNARQVFEKQGFEAAKTAWPFRRHVMERRDLGMDEYIQKLLRPDDWEKWNDSKKSSEDGQ</sequence>
<dbReference type="RefSeq" id="WP_183980026.1">
    <property type="nucleotide sequence ID" value="NZ_JACIBY010000023.1"/>
</dbReference>
<name>A0A7W5ZQW1_9BACT</name>
<dbReference type="EMBL" id="JACIBY010000023">
    <property type="protein sequence ID" value="MBB3841987.1"/>
    <property type="molecule type" value="Genomic_DNA"/>
</dbReference>
<dbReference type="Proteomes" id="UP000541352">
    <property type="component" value="Unassembled WGS sequence"/>
</dbReference>
<reference evidence="1 2" key="1">
    <citation type="submission" date="2020-08" db="EMBL/GenBank/DDBJ databases">
        <title>Genomic Encyclopedia of Type Strains, Phase IV (KMG-IV): sequencing the most valuable type-strain genomes for metagenomic binning, comparative biology and taxonomic classification.</title>
        <authorList>
            <person name="Goeker M."/>
        </authorList>
    </citation>
    <scope>NUCLEOTIDE SEQUENCE [LARGE SCALE GENOMIC DNA]</scope>
    <source>
        <strain evidence="1 2">DSM 17976</strain>
    </source>
</reference>
<evidence type="ECO:0000313" key="2">
    <source>
        <dbReference type="Proteomes" id="UP000541352"/>
    </source>
</evidence>
<organism evidence="1 2">
    <name type="scientific">Runella defluvii</name>
    <dbReference type="NCBI Taxonomy" id="370973"/>
    <lineage>
        <taxon>Bacteria</taxon>
        <taxon>Pseudomonadati</taxon>
        <taxon>Bacteroidota</taxon>
        <taxon>Cytophagia</taxon>
        <taxon>Cytophagales</taxon>
        <taxon>Spirosomataceae</taxon>
        <taxon>Runella</taxon>
    </lineage>
</organism>
<gene>
    <name evidence="1" type="ORF">FHS57_006016</name>
</gene>
<comment type="caution">
    <text evidence="1">The sequence shown here is derived from an EMBL/GenBank/DDBJ whole genome shotgun (WGS) entry which is preliminary data.</text>
</comment>
<keyword evidence="2" id="KW-1185">Reference proteome</keyword>
<dbReference type="AlphaFoldDB" id="A0A7W5ZQW1"/>